<dbReference type="RefSeq" id="WP_133596047.1">
    <property type="nucleotide sequence ID" value="NZ_SNYL01000003.1"/>
</dbReference>
<accession>A0A4R6UCR3</accession>
<evidence type="ECO:0000313" key="3">
    <source>
        <dbReference type="Proteomes" id="UP000295510"/>
    </source>
</evidence>
<dbReference type="InterPro" id="IPR014710">
    <property type="entry name" value="RmlC-like_jellyroll"/>
</dbReference>
<dbReference type="InterPro" id="IPR000595">
    <property type="entry name" value="cNMP-bd_dom"/>
</dbReference>
<dbReference type="Proteomes" id="UP000295510">
    <property type="component" value="Unassembled WGS sequence"/>
</dbReference>
<dbReference type="OrthoDB" id="5297329at2"/>
<dbReference type="EMBL" id="SNYL01000003">
    <property type="protein sequence ID" value="TDQ44451.1"/>
    <property type="molecule type" value="Genomic_DNA"/>
</dbReference>
<dbReference type="InterPro" id="IPR018490">
    <property type="entry name" value="cNMP-bd_dom_sf"/>
</dbReference>
<name>A0A4R6UCR3_9BURK</name>
<protein>
    <submittedName>
        <fullName evidence="2">CRP-like cAMP-binding protein</fullName>
    </submittedName>
</protein>
<comment type="caution">
    <text evidence="2">The sequence shown here is derived from an EMBL/GenBank/DDBJ whole genome shotgun (WGS) entry which is preliminary data.</text>
</comment>
<gene>
    <name evidence="2" type="ORF">DFR43_103195</name>
</gene>
<dbReference type="AlphaFoldDB" id="A0A4R6UCR3"/>
<sequence length="204" mass="22444">MSAIPIPLSGVGLRAAPDARLAARPVHLPAEAVLFHAHDQGGAWRLLSGCLRLDRVVGAERQLVQLALPGDWVGLETLCGEGYRLQAQALTPCVAEPLCEADVNSWTWAKAWLQQQHRHVQMTQLRTGKVASRLSHLLTLLDLPQDLPRSALAQQAAQIRLQLPPLRVLAEVIDAQPETVCRALSRLLPQRKRRSTTPLNLDSE</sequence>
<keyword evidence="3" id="KW-1185">Reference proteome</keyword>
<evidence type="ECO:0000313" key="2">
    <source>
        <dbReference type="EMBL" id="TDQ44451.1"/>
    </source>
</evidence>
<feature type="domain" description="Cyclic nucleotide-binding" evidence="1">
    <location>
        <begin position="26"/>
        <end position="94"/>
    </location>
</feature>
<dbReference type="SUPFAM" id="SSF51206">
    <property type="entry name" value="cAMP-binding domain-like"/>
    <property type="match status" value="1"/>
</dbReference>
<evidence type="ECO:0000259" key="1">
    <source>
        <dbReference type="Pfam" id="PF00027"/>
    </source>
</evidence>
<proteinExistence type="predicted"/>
<reference evidence="2 3" key="1">
    <citation type="submission" date="2019-03" db="EMBL/GenBank/DDBJ databases">
        <title>Genomic Encyclopedia of Type Strains, Phase IV (KMG-IV): sequencing the most valuable type-strain genomes for metagenomic binning, comparative biology and taxonomic classification.</title>
        <authorList>
            <person name="Goeker M."/>
        </authorList>
    </citation>
    <scope>NUCLEOTIDE SEQUENCE [LARGE SCALE GENOMIC DNA]</scope>
    <source>
        <strain evidence="2 3">DSM 19605</strain>
    </source>
</reference>
<dbReference type="Gene3D" id="2.60.120.10">
    <property type="entry name" value="Jelly Rolls"/>
    <property type="match status" value="1"/>
</dbReference>
<dbReference type="Pfam" id="PF00027">
    <property type="entry name" value="cNMP_binding"/>
    <property type="match status" value="1"/>
</dbReference>
<organism evidence="2 3">
    <name type="scientific">Tepidicella xavieri</name>
    <dbReference type="NCBI Taxonomy" id="360241"/>
    <lineage>
        <taxon>Bacteria</taxon>
        <taxon>Pseudomonadati</taxon>
        <taxon>Pseudomonadota</taxon>
        <taxon>Betaproteobacteria</taxon>
        <taxon>Burkholderiales</taxon>
        <taxon>Tepidicella</taxon>
    </lineage>
</organism>